<feature type="transmembrane region" description="Helical" evidence="7">
    <location>
        <begin position="385"/>
        <end position="408"/>
    </location>
</feature>
<comment type="similarity">
    <text evidence="2">Belongs to the TAPT1 family.</text>
</comment>
<dbReference type="GO" id="GO:0036064">
    <property type="term" value="C:ciliary basal body"/>
    <property type="evidence" value="ECO:0007669"/>
    <property type="project" value="TreeGrafter"/>
</dbReference>
<dbReference type="AlphaFoldDB" id="A0A1X7VSL9"/>
<feature type="compositionally biased region" description="Basic and acidic residues" evidence="6">
    <location>
        <begin position="413"/>
        <end position="424"/>
    </location>
</feature>
<feature type="transmembrane region" description="Helical" evidence="7">
    <location>
        <begin position="190"/>
        <end position="219"/>
    </location>
</feature>
<dbReference type="EnsemblMetazoa" id="XM_019997260.1">
    <property type="protein sequence ID" value="XP_019852819.1"/>
    <property type="gene ID" value="LOC100634344"/>
</dbReference>
<feature type="compositionally biased region" description="Polar residues" evidence="6">
    <location>
        <begin position="426"/>
        <end position="438"/>
    </location>
</feature>
<keyword evidence="5 7" id="KW-0472">Membrane</keyword>
<dbReference type="STRING" id="400682.A0A1X7VSL9"/>
<reference evidence="9" key="1">
    <citation type="journal article" date="2010" name="Nature">
        <title>The Amphimedon queenslandica genome and the evolution of animal complexity.</title>
        <authorList>
            <person name="Srivastava M."/>
            <person name="Simakov O."/>
            <person name="Chapman J."/>
            <person name="Fahey B."/>
            <person name="Gauthier M.E."/>
            <person name="Mitros T."/>
            <person name="Richards G.S."/>
            <person name="Conaco C."/>
            <person name="Dacre M."/>
            <person name="Hellsten U."/>
            <person name="Larroux C."/>
            <person name="Putnam N.H."/>
            <person name="Stanke M."/>
            <person name="Adamska M."/>
            <person name="Darling A."/>
            <person name="Degnan S.M."/>
            <person name="Oakley T.H."/>
            <person name="Plachetzki D.C."/>
            <person name="Zhai Y."/>
            <person name="Adamski M."/>
            <person name="Calcino A."/>
            <person name="Cummins S.F."/>
            <person name="Goodstein D.M."/>
            <person name="Harris C."/>
            <person name="Jackson D.J."/>
            <person name="Leys S.P."/>
            <person name="Shu S."/>
            <person name="Woodcroft B.J."/>
            <person name="Vervoort M."/>
            <person name="Kosik K.S."/>
            <person name="Manning G."/>
            <person name="Degnan B.M."/>
            <person name="Rokhsar D.S."/>
        </authorList>
    </citation>
    <scope>NUCLEOTIDE SEQUENCE [LARGE SCALE GENOMIC DNA]</scope>
</reference>
<feature type="transmembrane region" description="Helical" evidence="7">
    <location>
        <begin position="359"/>
        <end position="379"/>
    </location>
</feature>
<gene>
    <name evidence="8" type="primary">100634344</name>
</gene>
<evidence type="ECO:0000256" key="4">
    <source>
        <dbReference type="ARBA" id="ARBA00022989"/>
    </source>
</evidence>
<accession>A0A1X7VSL9</accession>
<dbReference type="EnsemblMetazoa" id="Aqu2.1.43371_001">
    <property type="protein sequence ID" value="Aqu2.1.43371_001"/>
    <property type="gene ID" value="Aqu2.1.43371"/>
</dbReference>
<evidence type="ECO:0000313" key="9">
    <source>
        <dbReference type="Proteomes" id="UP000007879"/>
    </source>
</evidence>
<feature type="transmembrane region" description="Helical" evidence="7">
    <location>
        <begin position="288"/>
        <end position="307"/>
    </location>
</feature>
<protein>
    <submittedName>
        <fullName evidence="8">Uncharacterized protein</fullName>
    </submittedName>
</protein>
<keyword evidence="4 7" id="KW-1133">Transmembrane helix</keyword>
<dbReference type="FunCoup" id="A0A1X7VSL9">
    <property type="interactions" value="267"/>
</dbReference>
<evidence type="ECO:0000256" key="3">
    <source>
        <dbReference type="ARBA" id="ARBA00022692"/>
    </source>
</evidence>
<dbReference type="Pfam" id="PF05346">
    <property type="entry name" value="DUF747"/>
    <property type="match status" value="1"/>
</dbReference>
<feature type="transmembrane region" description="Helical" evidence="7">
    <location>
        <begin position="65"/>
        <end position="82"/>
    </location>
</feature>
<dbReference type="PANTHER" id="PTHR13317:SF4">
    <property type="entry name" value="TRANSMEMBRANE ANTERIOR POSTERIOR TRANSFORMATION PROTEIN 1 HOMOLOG"/>
    <property type="match status" value="1"/>
</dbReference>
<evidence type="ECO:0000256" key="1">
    <source>
        <dbReference type="ARBA" id="ARBA00004141"/>
    </source>
</evidence>
<reference evidence="8" key="2">
    <citation type="submission" date="2017-05" db="UniProtKB">
        <authorList>
            <consortium name="EnsemblMetazoa"/>
        </authorList>
    </citation>
    <scope>IDENTIFICATION</scope>
</reference>
<sequence>MTSPSRSIENKLNRSKMEEKGISLFTFLKGEITRGYHFQENKELYSEKQNRVLTFMRTPRELEKLMFFGVMIMFDSFLLIFSFLPIRVAWACLVLVFQFLTCRRLTVLPTHKWDIARGLMLVVCVVGMGYVDTSQVYHLVRGQSVIKLYVIYNMLDIFDRLAASIGQDVLDSFYWVLSEKTQRKRDVLSVLFYGIIGTAYIFIHAVLVLCQAVTLNVAINSHNKALLTVLVSNQFVELKGNVFRKFDVNNLFQMSSSDIRERFHYLILLSIVMMRNLAQFQWNLDHLHTLLPLIVIIFVSEVFIDWIKHGFITKFNSISPFVYRKYAVILARDLTNSQNKLSHSQYSDLVSRRMGFTPLPLTCLLLQTLLTFITFPGFYGKLLLAITFACLVSLKTLMGILLLGVACGQRSQEKEEEKEEEGKEGTPTTSRTVSNIGLLSTEGGDENRTTTTDLSKIERYSLCSNRIV</sequence>
<dbReference type="OrthoDB" id="29023at2759"/>
<evidence type="ECO:0000256" key="5">
    <source>
        <dbReference type="ARBA" id="ARBA00023136"/>
    </source>
</evidence>
<comment type="subcellular location">
    <subcellularLocation>
        <location evidence="1">Membrane</location>
        <topology evidence="1">Multi-pass membrane protein</topology>
    </subcellularLocation>
</comment>
<evidence type="ECO:0000256" key="2">
    <source>
        <dbReference type="ARBA" id="ARBA00008803"/>
    </source>
</evidence>
<dbReference type="GO" id="GO:0005789">
    <property type="term" value="C:endoplasmic reticulum membrane"/>
    <property type="evidence" value="ECO:0007669"/>
    <property type="project" value="TreeGrafter"/>
</dbReference>
<evidence type="ECO:0000256" key="6">
    <source>
        <dbReference type="SAM" id="MobiDB-lite"/>
    </source>
</evidence>
<keyword evidence="9" id="KW-1185">Reference proteome</keyword>
<name>A0A1X7VSL9_AMPQE</name>
<organism evidence="8">
    <name type="scientific">Amphimedon queenslandica</name>
    <name type="common">Sponge</name>
    <dbReference type="NCBI Taxonomy" id="400682"/>
    <lineage>
        <taxon>Eukaryota</taxon>
        <taxon>Metazoa</taxon>
        <taxon>Porifera</taxon>
        <taxon>Demospongiae</taxon>
        <taxon>Heteroscleromorpha</taxon>
        <taxon>Haplosclerida</taxon>
        <taxon>Niphatidae</taxon>
        <taxon>Amphimedon</taxon>
    </lineage>
</organism>
<dbReference type="EnsemblMetazoa" id="XM_019997254.1">
    <property type="protein sequence ID" value="XP_019852813.1"/>
    <property type="gene ID" value="LOC100634344"/>
</dbReference>
<proteinExistence type="inferred from homology"/>
<dbReference type="InterPro" id="IPR008010">
    <property type="entry name" value="Tatp1"/>
</dbReference>
<feature type="transmembrane region" description="Helical" evidence="7">
    <location>
        <begin position="118"/>
        <end position="137"/>
    </location>
</feature>
<dbReference type="InParanoid" id="A0A1X7VSL9"/>
<dbReference type="Proteomes" id="UP000007879">
    <property type="component" value="Unassembled WGS sequence"/>
</dbReference>
<dbReference type="eggNOG" id="KOG2490">
    <property type="taxonomic scope" value="Eukaryota"/>
</dbReference>
<evidence type="ECO:0000256" key="7">
    <source>
        <dbReference type="SAM" id="Phobius"/>
    </source>
</evidence>
<dbReference type="KEGG" id="aqu:100634344"/>
<dbReference type="GO" id="GO:0045724">
    <property type="term" value="P:positive regulation of cilium assembly"/>
    <property type="evidence" value="ECO:0007669"/>
    <property type="project" value="TreeGrafter"/>
</dbReference>
<keyword evidence="3 7" id="KW-0812">Transmembrane</keyword>
<feature type="region of interest" description="Disordered" evidence="6">
    <location>
        <begin position="413"/>
        <end position="451"/>
    </location>
</feature>
<dbReference type="PANTHER" id="PTHR13317">
    <property type="entry name" value="TRANSMEMBRANE ANTERIOR POSTERIOR TRANSFORMATION PROTEIN 1 HOMOLOG"/>
    <property type="match status" value="1"/>
</dbReference>
<evidence type="ECO:0000313" key="8">
    <source>
        <dbReference type="EnsemblMetazoa" id="Aqu2.1.43371_001"/>
    </source>
</evidence>